<dbReference type="SUPFAM" id="SSF50939">
    <property type="entry name" value="Sialidases"/>
    <property type="match status" value="1"/>
</dbReference>
<dbReference type="Pfam" id="PF15892">
    <property type="entry name" value="BNR_4"/>
    <property type="match status" value="1"/>
</dbReference>
<dbReference type="EMBL" id="UINC01005578">
    <property type="protein sequence ID" value="SVA22203.1"/>
    <property type="molecule type" value="Genomic_DNA"/>
</dbReference>
<evidence type="ECO:0008006" key="2">
    <source>
        <dbReference type="Google" id="ProtNLM"/>
    </source>
</evidence>
<accession>A0A381U6P6</accession>
<proteinExistence type="predicted"/>
<dbReference type="InterPro" id="IPR036237">
    <property type="entry name" value="Xyl_isomerase-like_sf"/>
</dbReference>
<gene>
    <name evidence="1" type="ORF">METZ01_LOCUS75057</name>
</gene>
<dbReference type="AlphaFoldDB" id="A0A381U6P6"/>
<dbReference type="Gene3D" id="3.20.20.150">
    <property type="entry name" value="Divalent-metal-dependent TIM barrel enzymes"/>
    <property type="match status" value="1"/>
</dbReference>
<name>A0A381U6P6_9ZZZZ</name>
<evidence type="ECO:0000313" key="1">
    <source>
        <dbReference type="EMBL" id="SVA22203.1"/>
    </source>
</evidence>
<reference evidence="1" key="1">
    <citation type="submission" date="2018-05" db="EMBL/GenBank/DDBJ databases">
        <authorList>
            <person name="Lanie J.A."/>
            <person name="Ng W.-L."/>
            <person name="Kazmierczak K.M."/>
            <person name="Andrzejewski T.M."/>
            <person name="Davidsen T.M."/>
            <person name="Wayne K.J."/>
            <person name="Tettelin H."/>
            <person name="Glass J.I."/>
            <person name="Rusch D."/>
            <person name="Podicherti R."/>
            <person name="Tsui H.-C.T."/>
            <person name="Winkler M.E."/>
        </authorList>
    </citation>
    <scope>NUCLEOTIDE SEQUENCE</scope>
</reference>
<dbReference type="InterPro" id="IPR036278">
    <property type="entry name" value="Sialidase_sf"/>
</dbReference>
<organism evidence="1">
    <name type="scientific">marine metagenome</name>
    <dbReference type="NCBI Taxonomy" id="408172"/>
    <lineage>
        <taxon>unclassified sequences</taxon>
        <taxon>metagenomes</taxon>
        <taxon>ecological metagenomes</taxon>
    </lineage>
</organism>
<sequence length="718" mass="82146">MHRFVFTACLSLLLFNKNPSASEYSIVSFAKNGTLKMLYDNRMYPQAVELGQDVYFVWRGENGYPFVNSFNPTTRLLGKAHMLLFGKEDTINKKRYRNDHHYAPVIWTDARGHLHTLFGCHRTPGVHLVSVKTKDHIQWRIGTRIAPSISYPKVHQIYGGKTLIYYRDEGHLGYWQYRISEDHGETWEARDQPLVDMNAPPHDATHASHAGSYHTTRVSADGKTLHVAFVWKMENELPNTRYAQTLHDHTRRHNLYYLKLNLPSGKAYNFEGRELTLPVNKSQADHHCLIWDTQERVASVGPSIGLDQKGNPVMLLPVSEHTPYACKFYLLRRENNKWTKTSITKTSHPFNSSHLRHNADGSLQAWLISGHGESIAEDDMNRYGWGDRIEEWKSDITGKNWAQVNNITPKPNHRYQNIQFVSTADGNIASDMLLFYGWKPTANNGVGYFWQANTTNNLAKEQLIAWCIVPFDAKKRGPAERVEMLKRLGLNRVAYDWRAQHVNEFEEEILEYKKHGMEFFAFWSVHEEAFRLFKKHKIHPQIWQTLPNPKADVREAQVAATAKAMLPLVERTKKLGCKLGLYNHGGWGGEPANLVAVCRYLREHHKAKHVGIVYNLHHGHGHIADFKKSLKLMQPYLHCLNLNGMNKGAKPKILAVGKGKHEAAMIATIHKSGYTGPIGILDHRNDTDTEVALRENLAGLRGILEQLGAKKTLESYSK</sequence>
<dbReference type="SUPFAM" id="SSF51658">
    <property type="entry name" value="Xylose isomerase-like"/>
    <property type="match status" value="1"/>
</dbReference>
<protein>
    <recommendedName>
        <fullName evidence="2">Xylose isomerase-like TIM barrel domain-containing protein</fullName>
    </recommendedName>
</protein>